<evidence type="ECO:0000313" key="1">
    <source>
        <dbReference type="EMBL" id="UZE97635.1"/>
    </source>
</evidence>
<gene>
    <name evidence="1" type="ORF">NKI27_07840</name>
</gene>
<organism evidence="1 2">
    <name type="scientific">Alkalimarinus alittae</name>
    <dbReference type="NCBI Taxonomy" id="2961619"/>
    <lineage>
        <taxon>Bacteria</taxon>
        <taxon>Pseudomonadati</taxon>
        <taxon>Pseudomonadota</taxon>
        <taxon>Gammaproteobacteria</taxon>
        <taxon>Alteromonadales</taxon>
        <taxon>Alteromonadaceae</taxon>
        <taxon>Alkalimarinus</taxon>
    </lineage>
</organism>
<dbReference type="Proteomes" id="UP001163739">
    <property type="component" value="Chromosome"/>
</dbReference>
<dbReference type="EMBL" id="CP100390">
    <property type="protein sequence ID" value="UZE97635.1"/>
    <property type="molecule type" value="Genomic_DNA"/>
</dbReference>
<name>A0ABY6N6I4_9ALTE</name>
<reference evidence="1" key="1">
    <citation type="submission" date="2022-06" db="EMBL/GenBank/DDBJ databases">
        <title>Alkalimarinus sp. nov., isolated from gut of a Alitta virens.</title>
        <authorList>
            <person name="Yang A.I."/>
            <person name="Shin N.-R."/>
        </authorList>
    </citation>
    <scope>NUCLEOTIDE SEQUENCE</scope>
    <source>
        <strain evidence="1">A2M4</strain>
    </source>
</reference>
<accession>A0ABY6N6I4</accession>
<evidence type="ECO:0008006" key="3">
    <source>
        <dbReference type="Google" id="ProtNLM"/>
    </source>
</evidence>
<proteinExistence type="predicted"/>
<dbReference type="RefSeq" id="WP_265049110.1">
    <property type="nucleotide sequence ID" value="NZ_CP100390.1"/>
</dbReference>
<sequence length="134" mass="15689">MEQDTKTLIEKIFNEMVENNEKVNISQVASKANVSHSLIHSRYPDLAFKINKAKEKQKNKKAGIEASESVEHFKKKITHLKKSTEDYKKIAESYQLQNEQLWEHIQQVYGMYDQVLAERNGFAERLKYQNGDID</sequence>
<protein>
    <recommendedName>
        <fullName evidence="3">TetR family transcriptional regulator</fullName>
    </recommendedName>
</protein>
<keyword evidence="2" id="KW-1185">Reference proteome</keyword>
<evidence type="ECO:0000313" key="2">
    <source>
        <dbReference type="Proteomes" id="UP001163739"/>
    </source>
</evidence>